<dbReference type="NCBIfam" id="TIGR01760">
    <property type="entry name" value="tape_meas_TP901"/>
    <property type="match status" value="1"/>
</dbReference>
<evidence type="ECO:0000256" key="1">
    <source>
        <dbReference type="ARBA" id="ARBA00022612"/>
    </source>
</evidence>
<accession>A0AB74IDF0</accession>
<protein>
    <submittedName>
        <fullName evidence="4">Phage tail tape measure protein</fullName>
    </submittedName>
</protein>
<keyword evidence="1" id="KW-1188">Viral release from host cell</keyword>
<reference evidence="4 5" key="1">
    <citation type="submission" date="2019-04" db="EMBL/GenBank/DDBJ databases">
        <title>Genome Announcement to Ensure Probiotic Safety of Lactobacillus rhamnosus UBLR-58.</title>
        <authorList>
            <person name="Sulthana A."/>
            <person name="Lakshmi S.G."/>
            <person name="Madempudi R.S."/>
        </authorList>
    </citation>
    <scope>NUCLEOTIDE SEQUENCE [LARGE SCALE GENOMIC DNA]</scope>
    <source>
        <strain evidence="4 5">UBLR-58</strain>
    </source>
</reference>
<comment type="caution">
    <text evidence="4">The sequence shown here is derived from an EMBL/GenBank/DDBJ whole genome shotgun (WGS) entry which is preliminary data.</text>
</comment>
<evidence type="ECO:0000313" key="4">
    <source>
        <dbReference type="EMBL" id="THC80535.1"/>
    </source>
</evidence>
<proteinExistence type="predicted"/>
<dbReference type="RefSeq" id="WP_020752184.1">
    <property type="nucleotide sequence ID" value="NZ_CABHIZ010000020.1"/>
</dbReference>
<dbReference type="Pfam" id="PF10145">
    <property type="entry name" value="PhageMin_Tail"/>
    <property type="match status" value="1"/>
</dbReference>
<feature type="region of interest" description="Disordered" evidence="2">
    <location>
        <begin position="77"/>
        <end position="97"/>
    </location>
</feature>
<dbReference type="EMBL" id="SSHM01000001">
    <property type="protein sequence ID" value="THC80535.1"/>
    <property type="molecule type" value="Genomic_DNA"/>
</dbReference>
<feature type="domain" description="Phage tail tape measure protein" evidence="3">
    <location>
        <begin position="223"/>
        <end position="427"/>
    </location>
</feature>
<evidence type="ECO:0000256" key="2">
    <source>
        <dbReference type="SAM" id="MobiDB-lite"/>
    </source>
</evidence>
<evidence type="ECO:0000313" key="5">
    <source>
        <dbReference type="Proteomes" id="UP000307517"/>
    </source>
</evidence>
<name>A0AB74IDF0_LACRH</name>
<gene>
    <name evidence="4" type="ORF">E6L36_09100</name>
</gene>
<sequence>MLGNLGQIAATVSLNIDPFQVSQRVLNSSIKATAAELRAQDAAFKGSEKSINNMRSTYDTLSRQSKNYQAQLQKQRERYDENSKAVERLNKSETASQEEINRATKLQANAASQYNRTAAAAAQNENRMAALRKEIALQSDGWTKVSNGASKFASVTEKTSSKLTSFGSTMTRAVTAPIAIGFVAAAKSAIDFNSQIQAMGPLLTNGGAITAKYRAQLDQLASASKKWSVEYGISTAAINDGMSEMIKRGYTAAQTLGAMPAVLNAAKASGDDFNDVMHVSTSVLEQFGLKTESTTGMLKNTSRVTDALTYIANATAAGFQDMGEAMTYVGPSAHAAGISLEETAAAIGIMSNKGIEGSVAGTALRGALTRLLKPSKQNIEGFSELGISVADFKKGTLTLPEILDKIKNNTKGWTDQQRASAVALAFGTEAQAGMNALISAGGGELRKYTSEAEHASGTTAKIANQLNNTDAAKLKRFQESIHVLGIEVGQKLLPTLTPLIKTATDVVNAFSKMDSGTQQTIIKFAAFAAVVGPVSSLIGGALKPVVALSKGISGIAGVIGRASAAAKIGGTAMDVLKSGFSKTAFEALKVAPAAAAVADGASGMGAAMGGAAASGTGLLAALGPIVPVVLGVTAVVGAGVAIWELWGKKALESADRTSRWGTDIGADADRSASKMKDASGEISGAFDDTNHTVTQNAKTISKGFNDLTKAAKEAADQSETAAKKLAKSLGGEAADNIEKQAAKEKAANAKRIKEMESNNKKAQAITASFNKSGAQMTADQYQLLDNYRRKNAALAVKTLQISGSQQNNVLKAVLGERTRMSKSAALEQYQDMWNAANKENSAYKSQQAKINEEFKNDATMRHVALEGLERDHQNKMKSLYAGAIQAMKAQGTSRSEMLAELQTDFHLTASQAESAMNSYENAMAKGVKSNRDFAAATEGFGKAAQQAGDHWNNLVFDTKTGKVKTNLPEVLKDTASTKKGWKQLVFDLKYAKITSNAKQMIVEALASSEQWQKLSVPEKNAIIRTQGREQLADIMDKFVSWNSLSLKDQQAIVKGDYTPLVNALVKSGDWNNLTLKQQEAIVKDKATVPLVSSLQQTGEWQKLDLKVQEAIVNAKGKKDLEDIIFDMGVWNKLPNTQKYATLVSFGKQDIADIIDQLNLWNTLTPKEIKAVAKGDTSSLIAAIDKANDWNRLTLGQLEAIVKDKASAGLVQAMIKAGEWNGLSIEEKTAIMQTKGKSDLADMVVKYGLWNSLPNSTKSLLMNDSDARTKLEKAGVAIDQYNLFKNPNEKGLKANNTDVLGKTEEAKGSIQKYNEVLPGLKLFPADASKVKHESSSGGTSIAKYNEVLPGLKLFPGDSSSVTNHAEKGKEEIGSFNATNPLMRFFQGNSGSVDGASKSGKSSITSFNSKVPIMMFFNGNADGVSSASQIGVNAVAAFGGNATITKTFRISADIDPAVQRLLNSGKFARGTQNFTGGLATINDASGTRYQEVVTLPNGAKFVAYGRNVTLPLPRHTKIETAMQSARNYSIPRFAGGTTDFGGAANRINQLNPQTFAARTPSTVNVSGITNNMTLSDQTIERLGKALASNVKPDNDRPIYLIVDGKVLGQVVGPMLNNANGKAIQLQTRGVTS</sequence>
<organism evidence="4 5">
    <name type="scientific">Lacticaseibacillus rhamnosus</name>
    <name type="common">Lactobacillus rhamnosus</name>
    <dbReference type="NCBI Taxonomy" id="47715"/>
    <lineage>
        <taxon>Bacteria</taxon>
        <taxon>Bacillati</taxon>
        <taxon>Bacillota</taxon>
        <taxon>Bacilli</taxon>
        <taxon>Lactobacillales</taxon>
        <taxon>Lactobacillaceae</taxon>
        <taxon>Lacticaseibacillus</taxon>
    </lineage>
</organism>
<feature type="compositionally biased region" description="Basic and acidic residues" evidence="2">
    <location>
        <begin position="77"/>
        <end position="91"/>
    </location>
</feature>
<dbReference type="Proteomes" id="UP000307517">
    <property type="component" value="Unassembled WGS sequence"/>
</dbReference>
<dbReference type="PANTHER" id="PTHR37813">
    <property type="entry name" value="FELS-2 PROPHAGE PROTEIN"/>
    <property type="match status" value="1"/>
</dbReference>
<dbReference type="PANTHER" id="PTHR37813:SF1">
    <property type="entry name" value="FELS-2 PROPHAGE PROTEIN"/>
    <property type="match status" value="1"/>
</dbReference>
<evidence type="ECO:0000259" key="3">
    <source>
        <dbReference type="Pfam" id="PF10145"/>
    </source>
</evidence>
<dbReference type="InterPro" id="IPR010090">
    <property type="entry name" value="Phage_tape_meas"/>
</dbReference>